<evidence type="ECO:0000313" key="1">
    <source>
        <dbReference type="EMBL" id="JAH40967.1"/>
    </source>
</evidence>
<dbReference type="EMBL" id="GBXM01067610">
    <property type="protein sequence ID" value="JAH40967.1"/>
    <property type="molecule type" value="Transcribed_RNA"/>
</dbReference>
<name>A0A0E9SI95_ANGAN</name>
<organism evidence="1">
    <name type="scientific">Anguilla anguilla</name>
    <name type="common">European freshwater eel</name>
    <name type="synonym">Muraena anguilla</name>
    <dbReference type="NCBI Taxonomy" id="7936"/>
    <lineage>
        <taxon>Eukaryota</taxon>
        <taxon>Metazoa</taxon>
        <taxon>Chordata</taxon>
        <taxon>Craniata</taxon>
        <taxon>Vertebrata</taxon>
        <taxon>Euteleostomi</taxon>
        <taxon>Actinopterygii</taxon>
        <taxon>Neopterygii</taxon>
        <taxon>Teleostei</taxon>
        <taxon>Anguilliformes</taxon>
        <taxon>Anguillidae</taxon>
        <taxon>Anguilla</taxon>
    </lineage>
</organism>
<accession>A0A0E9SI95</accession>
<reference evidence="1" key="1">
    <citation type="submission" date="2014-11" db="EMBL/GenBank/DDBJ databases">
        <authorList>
            <person name="Amaro Gonzalez C."/>
        </authorList>
    </citation>
    <scope>NUCLEOTIDE SEQUENCE</scope>
</reference>
<reference evidence="1" key="2">
    <citation type="journal article" date="2015" name="Fish Shellfish Immunol.">
        <title>Early steps in the European eel (Anguilla anguilla)-Vibrio vulnificus interaction in the gills: Role of the RtxA13 toxin.</title>
        <authorList>
            <person name="Callol A."/>
            <person name="Pajuelo D."/>
            <person name="Ebbesson L."/>
            <person name="Teles M."/>
            <person name="MacKenzie S."/>
            <person name="Amaro C."/>
        </authorList>
    </citation>
    <scope>NUCLEOTIDE SEQUENCE</scope>
</reference>
<protein>
    <submittedName>
        <fullName evidence="1">Uncharacterized protein</fullName>
    </submittedName>
</protein>
<dbReference type="AlphaFoldDB" id="A0A0E9SI95"/>
<sequence length="59" mass="7099">MTFRKAVQWIIYRMQGDGKRESVLCMHSEKERLKVVYDNRMEKGNHICTHADLKLKKTF</sequence>
<proteinExistence type="predicted"/>